<feature type="region of interest" description="Disordered" evidence="1">
    <location>
        <begin position="300"/>
        <end position="346"/>
    </location>
</feature>
<dbReference type="GO" id="GO:0045814">
    <property type="term" value="P:negative regulation of gene expression, epigenetic"/>
    <property type="evidence" value="ECO:0007669"/>
    <property type="project" value="InterPro"/>
</dbReference>
<dbReference type="Pfam" id="PF12509">
    <property type="entry name" value="DUF3715"/>
    <property type="match status" value="1"/>
</dbReference>
<feature type="domain" description="TASOR pseudo-PARP" evidence="2">
    <location>
        <begin position="92"/>
        <end position="234"/>
    </location>
</feature>
<feature type="compositionally biased region" description="Pro residues" evidence="1">
    <location>
        <begin position="396"/>
        <end position="405"/>
    </location>
</feature>
<dbReference type="OrthoDB" id="10054471at2759"/>
<dbReference type="Proteomes" id="UP000663832">
    <property type="component" value="Unassembled WGS sequence"/>
</dbReference>
<dbReference type="InterPro" id="IPR022188">
    <property type="entry name" value="TASOR_DUF3715"/>
</dbReference>
<keyword evidence="4" id="KW-1185">Reference proteome</keyword>
<dbReference type="PANTHER" id="PTHR16207:SF11">
    <property type="entry name" value="SET DOMAIN-CONTAINING PROTEIN"/>
    <property type="match status" value="1"/>
</dbReference>
<feature type="compositionally biased region" description="Low complexity" evidence="1">
    <location>
        <begin position="316"/>
        <end position="346"/>
    </location>
</feature>
<evidence type="ECO:0000256" key="1">
    <source>
        <dbReference type="SAM" id="MobiDB-lite"/>
    </source>
</evidence>
<dbReference type="GO" id="GO:0005654">
    <property type="term" value="C:nucleoplasm"/>
    <property type="evidence" value="ECO:0007669"/>
    <property type="project" value="TreeGrafter"/>
</dbReference>
<dbReference type="AlphaFoldDB" id="A0A813WHS7"/>
<name>A0A813WHS7_9BILA</name>
<feature type="compositionally biased region" description="Pro residues" evidence="1">
    <location>
        <begin position="304"/>
        <end position="315"/>
    </location>
</feature>
<dbReference type="EMBL" id="CAJNOM010000029">
    <property type="protein sequence ID" value="CAF0853748.1"/>
    <property type="molecule type" value="Genomic_DNA"/>
</dbReference>
<gene>
    <name evidence="3" type="ORF">QVE165_LOCUS6984</name>
</gene>
<evidence type="ECO:0000313" key="4">
    <source>
        <dbReference type="Proteomes" id="UP000663832"/>
    </source>
</evidence>
<accession>A0A813WHS7</accession>
<comment type="caution">
    <text evidence="3">The sequence shown here is derived from an EMBL/GenBank/DDBJ whole genome shotgun (WGS) entry which is preliminary data.</text>
</comment>
<evidence type="ECO:0000313" key="3">
    <source>
        <dbReference type="EMBL" id="CAF0853748.1"/>
    </source>
</evidence>
<dbReference type="PANTHER" id="PTHR16207">
    <property type="entry name" value="SET DOMAIN-CONTAINING PROTEIN"/>
    <property type="match status" value="1"/>
</dbReference>
<feature type="compositionally biased region" description="Low complexity" evidence="1">
    <location>
        <begin position="406"/>
        <end position="423"/>
    </location>
</feature>
<reference evidence="3" key="1">
    <citation type="submission" date="2021-02" db="EMBL/GenBank/DDBJ databases">
        <authorList>
            <person name="Nowell W R."/>
        </authorList>
    </citation>
    <scope>NUCLEOTIDE SEQUENCE</scope>
</reference>
<proteinExistence type="predicted"/>
<protein>
    <recommendedName>
        <fullName evidence="2">TASOR pseudo-PARP domain-containing protein</fullName>
    </recommendedName>
</protein>
<sequence>MTDENEIDNEANNIDINGKIENYHQPPLKMILETSNNSKIECSVHNVIRKHFLEQRSITWKPIKVELIVNTQLTDDFFAIRKKFEKASDGNRSEFEEHYGFLIENDNQISEICNNGYHCTETPFNVLGHSKCGVYVCKYADVCIRQASVRRTWEGSVTIKMLIFKIVEGKQTAALVRKGPKLQPIAPTPLFTSHSSVITPKETDDLEKQFDQSQIFLYEFEGREAVKRPHHCLPYAIVSLIQDGSQWPTNFDDLDIVPDILETDTLRVVAQADDPSLQNKMKENVELAEAATLALEHIYEEEPPPPSSLPIPVEPPQQEQQQEQQQQQQQQSPIQTTDTETIPTIVTSDNTSSVIINGIEPSVLPVMLNDNLSETSPPSTVVLINNTDGLLDSTIQPPPPPPPSSSPSSSSSSTVQTVSTAKTPVTVVTTTPATTLPLSHQASAIQAAYRQQASLLGALPTAAALRTAPGAVYATTAGLSNGLNGQIVYGGVSLDALRGYQTASTAAGSPYVLATQGGQTIQQPALYAAQLQAVAQQQQQQAQMAAAIQQQQQQQQQQSLMSGIPAGCMLVRTANGGKENELHRTQPSLTHIYVIRGLFGNRIQNFTSNALTYIQPFLKCLDTNTSYEQVVERRGAELIIRIASNLQYMKDALTIIEQMKDIDFLNCNQEFVSQAEKIIQLNYNSSINTSIDCITSSTNTELTSMITLETSTEAVKTLPELQLQTRILKVNYNIFHKTTLFGNIDVLKNIDKDTVDHLLSRFVKRNILKKGTFLKCDNRNKYESYMKYLPSDQLEEQQLINELNKHKISLKEYHEIYQTSNVCPPATIITAYDKVELQKQKIEFIRTNEIDQERVVPLTSSSLTNFGHIHNVNNSVHTFNQSSYNIFIDRQLDDNVCSTRNHTTPHSLFVEYQTSTETTQNPPSIGNPEFE</sequence>
<evidence type="ECO:0000259" key="2">
    <source>
        <dbReference type="Pfam" id="PF12509"/>
    </source>
</evidence>
<dbReference type="InterPro" id="IPR046432">
    <property type="entry name" value="TASOR"/>
</dbReference>
<organism evidence="3 4">
    <name type="scientific">Adineta steineri</name>
    <dbReference type="NCBI Taxonomy" id="433720"/>
    <lineage>
        <taxon>Eukaryota</taxon>
        <taxon>Metazoa</taxon>
        <taxon>Spiralia</taxon>
        <taxon>Gnathifera</taxon>
        <taxon>Rotifera</taxon>
        <taxon>Eurotatoria</taxon>
        <taxon>Bdelloidea</taxon>
        <taxon>Adinetida</taxon>
        <taxon>Adinetidae</taxon>
        <taxon>Adineta</taxon>
    </lineage>
</organism>
<feature type="region of interest" description="Disordered" evidence="1">
    <location>
        <begin position="389"/>
        <end position="423"/>
    </location>
</feature>